<organism evidence="2 3">
    <name type="scientific">Symbiodinium microadriaticum</name>
    <name type="common">Dinoflagellate</name>
    <name type="synonym">Zooxanthella microadriatica</name>
    <dbReference type="NCBI Taxonomy" id="2951"/>
    <lineage>
        <taxon>Eukaryota</taxon>
        <taxon>Sar</taxon>
        <taxon>Alveolata</taxon>
        <taxon>Dinophyceae</taxon>
        <taxon>Suessiales</taxon>
        <taxon>Symbiodiniaceae</taxon>
        <taxon>Symbiodinium</taxon>
    </lineage>
</organism>
<keyword evidence="3" id="KW-1185">Reference proteome</keyword>
<dbReference type="EMBL" id="LSRX01005705">
    <property type="protein sequence ID" value="OLP73347.1"/>
    <property type="molecule type" value="Genomic_DNA"/>
</dbReference>
<dbReference type="AlphaFoldDB" id="A0A1Q9BRL1"/>
<feature type="region of interest" description="Disordered" evidence="1">
    <location>
        <begin position="1"/>
        <end position="107"/>
    </location>
</feature>
<evidence type="ECO:0000313" key="3">
    <source>
        <dbReference type="Proteomes" id="UP000186817"/>
    </source>
</evidence>
<evidence type="ECO:0000256" key="1">
    <source>
        <dbReference type="SAM" id="MobiDB-lite"/>
    </source>
</evidence>
<evidence type="ECO:0000313" key="2">
    <source>
        <dbReference type="EMBL" id="OLP73347.1"/>
    </source>
</evidence>
<gene>
    <name evidence="2" type="ORF">AK812_SmicGene47442</name>
</gene>
<accession>A0A1Q9BRL1</accession>
<protein>
    <submittedName>
        <fullName evidence="2">Uncharacterized protein</fullName>
    </submittedName>
</protein>
<comment type="caution">
    <text evidence="2">The sequence shown here is derived from an EMBL/GenBank/DDBJ whole genome shotgun (WGS) entry which is preliminary data.</text>
</comment>
<feature type="compositionally biased region" description="Basic and acidic residues" evidence="1">
    <location>
        <begin position="33"/>
        <end position="44"/>
    </location>
</feature>
<dbReference type="Proteomes" id="UP000186817">
    <property type="component" value="Unassembled WGS sequence"/>
</dbReference>
<proteinExistence type="predicted"/>
<name>A0A1Q9BRL1_SYMMI</name>
<sequence>MGKNKSGWKGDGWKNSKNRPAGSGTVTPARRARYQEKCRKRDADAAALDVSSLDKSEETSTSWTRTSLDKSEEAKSTSGTRTSLDKSEEAKSTSGTRTSLDKSEATSSADAYSMFQEVKGFQWADLNTRYQKDIVLTIGGKPTYWNQDRRFFFYYQKSLR</sequence>
<reference evidence="2 3" key="1">
    <citation type="submission" date="2016-02" db="EMBL/GenBank/DDBJ databases">
        <title>Genome analysis of coral dinoflagellate symbionts highlights evolutionary adaptations to a symbiotic lifestyle.</title>
        <authorList>
            <person name="Aranda M."/>
            <person name="Li Y."/>
            <person name="Liew Y.J."/>
            <person name="Baumgarten S."/>
            <person name="Simakov O."/>
            <person name="Wilson M."/>
            <person name="Piel J."/>
            <person name="Ashoor H."/>
            <person name="Bougouffa S."/>
            <person name="Bajic V.B."/>
            <person name="Ryu T."/>
            <person name="Ravasi T."/>
            <person name="Bayer T."/>
            <person name="Micklem G."/>
            <person name="Kim H."/>
            <person name="Bhak J."/>
            <person name="Lajeunesse T.C."/>
            <person name="Voolstra C.R."/>
        </authorList>
    </citation>
    <scope>NUCLEOTIDE SEQUENCE [LARGE SCALE GENOMIC DNA]</scope>
    <source>
        <strain evidence="2 3">CCMP2467</strain>
    </source>
</reference>
<feature type="non-terminal residue" evidence="2">
    <location>
        <position position="160"/>
    </location>
</feature>